<comment type="caution">
    <text evidence="1">The sequence shown here is derived from an EMBL/GenBank/DDBJ whole genome shotgun (WGS) entry which is preliminary data.</text>
</comment>
<evidence type="ECO:0000313" key="2">
    <source>
        <dbReference type="Proteomes" id="UP001057402"/>
    </source>
</evidence>
<reference evidence="2" key="1">
    <citation type="journal article" date="2023" name="Front. Plant Sci.">
        <title>Chromosomal-level genome assembly of Melastoma candidum provides insights into trichome evolution.</title>
        <authorList>
            <person name="Zhong Y."/>
            <person name="Wu W."/>
            <person name="Sun C."/>
            <person name="Zou P."/>
            <person name="Liu Y."/>
            <person name="Dai S."/>
            <person name="Zhou R."/>
        </authorList>
    </citation>
    <scope>NUCLEOTIDE SEQUENCE [LARGE SCALE GENOMIC DNA]</scope>
</reference>
<name>A0ACB9LM33_9MYRT</name>
<organism evidence="1 2">
    <name type="scientific">Melastoma candidum</name>
    <dbReference type="NCBI Taxonomy" id="119954"/>
    <lineage>
        <taxon>Eukaryota</taxon>
        <taxon>Viridiplantae</taxon>
        <taxon>Streptophyta</taxon>
        <taxon>Embryophyta</taxon>
        <taxon>Tracheophyta</taxon>
        <taxon>Spermatophyta</taxon>
        <taxon>Magnoliopsida</taxon>
        <taxon>eudicotyledons</taxon>
        <taxon>Gunneridae</taxon>
        <taxon>Pentapetalae</taxon>
        <taxon>rosids</taxon>
        <taxon>malvids</taxon>
        <taxon>Myrtales</taxon>
        <taxon>Melastomataceae</taxon>
        <taxon>Melastomatoideae</taxon>
        <taxon>Melastomateae</taxon>
        <taxon>Melastoma</taxon>
    </lineage>
</organism>
<dbReference type="Proteomes" id="UP001057402">
    <property type="component" value="Chromosome 11"/>
</dbReference>
<proteinExistence type="predicted"/>
<gene>
    <name evidence="1" type="ORF">MLD38_036996</name>
</gene>
<sequence length="489" mass="54833">MYAGTNVASNKLAVIMVQSFMPASLQEIWNTSNVRGFMMLSLFLQVLLASTAHLRKASTSRFFRFVIWSAYFMADWVATFTFGLISNAQRIDSISPPEVNENLMAFWAAFLLIHLGGPDTITAFSLEDNALWMRHLVGLVAQFSTFFYIFFKTLPDNNLIAPTILIAFAGAIKYGERTRSLYLASMENLKKSTGKLPVTSFEDLEGVAFPDENTGKEAYYFFQIFKGLVVEINPNHAERAQSLQLFQQKDAKEAFDLMEAELNLLFELFYTKISSINSSLGVIVRIITLYSVIAALILYSLLEKKGFHEVDIWITYFFLGGTVTLEMTNGMMIIFSNWRGPERWFHHCWTLLQLLCFAIPLFIILVGGLALSVLCGCFDLVTESWSKKLGAFSLLSHCIEHCHRGGNKPLKYAHLIYRTVTRRKKEGILPQVADHVTAISDHEIQPSKSSGPVPASSSGAVEIVCSSLASLLRPPYPAKHAGTHMCVHQ</sequence>
<evidence type="ECO:0000313" key="1">
    <source>
        <dbReference type="EMBL" id="KAI4312153.1"/>
    </source>
</evidence>
<keyword evidence="2" id="KW-1185">Reference proteome</keyword>
<protein>
    <submittedName>
        <fullName evidence="1">Uncharacterized protein</fullName>
    </submittedName>
</protein>
<dbReference type="EMBL" id="CM042890">
    <property type="protein sequence ID" value="KAI4312153.1"/>
    <property type="molecule type" value="Genomic_DNA"/>
</dbReference>
<accession>A0ACB9LM33</accession>